<dbReference type="SUPFAM" id="SSF47954">
    <property type="entry name" value="Cyclin-like"/>
    <property type="match status" value="1"/>
</dbReference>
<reference evidence="2 3" key="1">
    <citation type="journal article" date="2009" name="Nature">
        <title>Evolution of pathogenicity and sexual reproduction in eight Candida genomes.</title>
        <authorList>
            <person name="Butler G."/>
            <person name="Rasmussen M.D."/>
            <person name="Lin M.F."/>
            <person name="Santos M.A."/>
            <person name="Sakthikumar S."/>
            <person name="Munro C.A."/>
            <person name="Rheinbay E."/>
            <person name="Grabherr M."/>
            <person name="Forche A."/>
            <person name="Reedy J.L."/>
            <person name="Agrafioti I."/>
            <person name="Arnaud M.B."/>
            <person name="Bates S."/>
            <person name="Brown A.J."/>
            <person name="Brunke S."/>
            <person name="Costanzo M.C."/>
            <person name="Fitzpatrick D.A."/>
            <person name="de Groot P.W."/>
            <person name="Harris D."/>
            <person name="Hoyer L.L."/>
            <person name="Hube B."/>
            <person name="Klis F.M."/>
            <person name="Kodira C."/>
            <person name="Lennard N."/>
            <person name="Logue M.E."/>
            <person name="Martin R."/>
            <person name="Neiman A.M."/>
            <person name="Nikolaou E."/>
            <person name="Quail M.A."/>
            <person name="Quinn J."/>
            <person name="Santos M.C."/>
            <person name="Schmitzberger F.F."/>
            <person name="Sherlock G."/>
            <person name="Shah P."/>
            <person name="Silverstein K.A."/>
            <person name="Skrzypek M.S."/>
            <person name="Soll D."/>
            <person name="Staggs R."/>
            <person name="Stansfield I."/>
            <person name="Stumpf M.P."/>
            <person name="Sudbery P.E."/>
            <person name="Srikantha T."/>
            <person name="Zeng Q."/>
            <person name="Berman J."/>
            <person name="Berriman M."/>
            <person name="Heitman J."/>
            <person name="Gow N.A."/>
            <person name="Lorenz M.C."/>
            <person name="Birren B.W."/>
            <person name="Kellis M."/>
            <person name="Cuomo C.A."/>
        </authorList>
    </citation>
    <scope>NUCLEOTIDE SEQUENCE [LARGE SCALE GENOMIC DNA]</scope>
    <source>
        <strain evidence="3">ATCC 6260 / CBS 566 / DSM 6381 / JCM 1539 / NBRC 10279 / NRRL Y-324</strain>
    </source>
</reference>
<dbReference type="AlphaFoldDB" id="A5DLG2"/>
<name>A5DLG2_PICGU</name>
<dbReference type="GeneID" id="5125261"/>
<dbReference type="VEuPathDB" id="FungiDB:PGUG_04113"/>
<dbReference type="KEGG" id="pgu:PGUG_04113"/>
<feature type="region of interest" description="Disordered" evidence="1">
    <location>
        <begin position="217"/>
        <end position="245"/>
    </location>
</feature>
<dbReference type="InParanoid" id="A5DLG2"/>
<dbReference type="Gene3D" id="1.10.472.10">
    <property type="entry name" value="Cyclin-like"/>
    <property type="match status" value="1"/>
</dbReference>
<keyword evidence="3" id="KW-1185">Reference proteome</keyword>
<dbReference type="eggNOG" id="ENOG502RQBW">
    <property type="taxonomic scope" value="Eukaryota"/>
</dbReference>
<evidence type="ECO:0000313" key="2">
    <source>
        <dbReference type="EMBL" id="EDK40015.2"/>
    </source>
</evidence>
<organism evidence="2 3">
    <name type="scientific">Meyerozyma guilliermondii (strain ATCC 6260 / CBS 566 / DSM 6381 / JCM 1539 / NBRC 10279 / NRRL Y-324)</name>
    <name type="common">Yeast</name>
    <name type="synonym">Candida guilliermondii</name>
    <dbReference type="NCBI Taxonomy" id="294746"/>
    <lineage>
        <taxon>Eukaryota</taxon>
        <taxon>Fungi</taxon>
        <taxon>Dikarya</taxon>
        <taxon>Ascomycota</taxon>
        <taxon>Saccharomycotina</taxon>
        <taxon>Pichiomycetes</taxon>
        <taxon>Debaryomycetaceae</taxon>
        <taxon>Meyerozyma</taxon>
    </lineage>
</organism>
<dbReference type="EMBL" id="CH408159">
    <property type="protein sequence ID" value="EDK40015.2"/>
    <property type="molecule type" value="Genomic_DNA"/>
</dbReference>
<accession>A5DLG2</accession>
<sequence>MDSHNFCSQAGATIAGNIPARYSQFLIQLISASQMSKTNLAIALHYLRLYKKNTVNQLDPNENPQMANAVIVTALILSNKIFDDHCYTITTWINMINQIPDHPQFTVKLLASLEAHFLACVDYKVSLHSVTPHLMINRPTANCIPTCMMPAHLPIIPPANTSITTPPIYTQPQMATPVTVIPTPMVPAFAPGITTGINPGITTKYSDIYMPLTPETPAYCRPKRRQPSPVAYKRPRIDYRSQTAI</sequence>
<proteinExistence type="predicted"/>
<dbReference type="InterPro" id="IPR036915">
    <property type="entry name" value="Cyclin-like_sf"/>
</dbReference>
<dbReference type="RefSeq" id="XP_001483384.2">
    <property type="nucleotide sequence ID" value="XM_001483334.1"/>
</dbReference>
<protein>
    <submittedName>
        <fullName evidence="2">Uncharacterized protein</fullName>
    </submittedName>
</protein>
<dbReference type="CDD" id="cd20557">
    <property type="entry name" value="CYCLIN_ScPCL1-like"/>
    <property type="match status" value="1"/>
</dbReference>
<dbReference type="Proteomes" id="UP000001997">
    <property type="component" value="Unassembled WGS sequence"/>
</dbReference>
<evidence type="ECO:0000256" key="1">
    <source>
        <dbReference type="SAM" id="MobiDB-lite"/>
    </source>
</evidence>
<dbReference type="HOGENOM" id="CLU_1133936_0_0_1"/>
<gene>
    <name evidence="2" type="ORF">PGUG_04113</name>
</gene>
<dbReference type="OrthoDB" id="244495at2759"/>
<evidence type="ECO:0000313" key="3">
    <source>
        <dbReference type="Proteomes" id="UP000001997"/>
    </source>
</evidence>